<evidence type="ECO:0000256" key="1">
    <source>
        <dbReference type="SAM" id="Phobius"/>
    </source>
</evidence>
<protein>
    <recommendedName>
        <fullName evidence="4">SHOCT domain-containing protein</fullName>
    </recommendedName>
</protein>
<comment type="caution">
    <text evidence="2">The sequence shown here is derived from an EMBL/GenBank/DDBJ whole genome shotgun (WGS) entry which is preliminary data.</text>
</comment>
<dbReference type="EMBL" id="ARXV01000003">
    <property type="protein sequence ID" value="KGD65872.1"/>
    <property type="molecule type" value="Genomic_DNA"/>
</dbReference>
<name>A0A095SMQ7_9GAMM</name>
<dbReference type="STRING" id="1177154.Y5S_01096"/>
<keyword evidence="1" id="KW-0812">Transmembrane</keyword>
<keyword evidence="3" id="KW-1185">Reference proteome</keyword>
<organism evidence="2 3">
    <name type="scientific">Alcanivorax nanhaiticus</name>
    <dbReference type="NCBI Taxonomy" id="1177154"/>
    <lineage>
        <taxon>Bacteria</taxon>
        <taxon>Pseudomonadati</taxon>
        <taxon>Pseudomonadota</taxon>
        <taxon>Gammaproteobacteria</taxon>
        <taxon>Oceanospirillales</taxon>
        <taxon>Alcanivoracaceae</taxon>
        <taxon>Alcanivorax</taxon>
    </lineage>
</organism>
<sequence length="222" mass="24856">MTTLSIAPREEQIELQGVPAALDQAQLVAVPDQSDRKVELVFTPKSGVACSLSLFNGRFVEYRRVARRKGAAVVFNLAFVDPKPAHDVELALPYWASAVLGGVAILAGAYLQLWPVAAGGAIWTALSMVVARRKQRNRWIFYSRHGRIALFELRQCRADAERLQKLIGILAKRGQQAWNHLPAGRERLAVEVAEHRRLQSSGAISKERYERAKRRIFGQYKA</sequence>
<dbReference type="AlphaFoldDB" id="A0A095SMQ7"/>
<reference evidence="2 3" key="1">
    <citation type="submission" date="2012-09" db="EMBL/GenBank/DDBJ databases">
        <title>Genome Sequence of alkane-degrading Bacterium Alcanivorax sp. 19-m-6.</title>
        <authorList>
            <person name="Lai Q."/>
            <person name="Shao Z."/>
        </authorList>
    </citation>
    <scope>NUCLEOTIDE SEQUENCE [LARGE SCALE GENOMIC DNA]</scope>
    <source>
        <strain evidence="2 3">19-m-6</strain>
    </source>
</reference>
<keyword evidence="1" id="KW-1133">Transmembrane helix</keyword>
<keyword evidence="1" id="KW-0472">Membrane</keyword>
<evidence type="ECO:0000313" key="2">
    <source>
        <dbReference type="EMBL" id="KGD65872.1"/>
    </source>
</evidence>
<evidence type="ECO:0008006" key="4">
    <source>
        <dbReference type="Google" id="ProtNLM"/>
    </source>
</evidence>
<gene>
    <name evidence="2" type="ORF">Y5S_01096</name>
</gene>
<dbReference type="Proteomes" id="UP000029444">
    <property type="component" value="Unassembled WGS sequence"/>
</dbReference>
<proteinExistence type="predicted"/>
<dbReference type="PATRIC" id="fig|1177154.3.peg.1112"/>
<evidence type="ECO:0000313" key="3">
    <source>
        <dbReference type="Proteomes" id="UP000029444"/>
    </source>
</evidence>
<feature type="transmembrane region" description="Helical" evidence="1">
    <location>
        <begin position="113"/>
        <end position="131"/>
    </location>
</feature>
<accession>A0A095SMQ7</accession>